<dbReference type="EMBL" id="FNHQ01000014">
    <property type="protein sequence ID" value="SDM81908.1"/>
    <property type="molecule type" value="Genomic_DNA"/>
</dbReference>
<dbReference type="STRING" id="349095.SAMN05660299_01584"/>
<accession>A0A1G9WBI4</accession>
<dbReference type="AlphaFoldDB" id="A0A1G9WBI4"/>
<organism evidence="1 2">
    <name type="scientific">Megasphaera paucivorans</name>
    <dbReference type="NCBI Taxonomy" id="349095"/>
    <lineage>
        <taxon>Bacteria</taxon>
        <taxon>Bacillati</taxon>
        <taxon>Bacillota</taxon>
        <taxon>Negativicutes</taxon>
        <taxon>Veillonellales</taxon>
        <taxon>Veillonellaceae</taxon>
        <taxon>Megasphaera</taxon>
    </lineage>
</organism>
<keyword evidence="2" id="KW-1185">Reference proteome</keyword>
<dbReference type="OrthoDB" id="1629499at2"/>
<evidence type="ECO:0000313" key="1">
    <source>
        <dbReference type="EMBL" id="SDM81908.1"/>
    </source>
</evidence>
<evidence type="ECO:0000313" key="2">
    <source>
        <dbReference type="Proteomes" id="UP000199309"/>
    </source>
</evidence>
<gene>
    <name evidence="1" type="ORF">SAMN05660299_01584</name>
</gene>
<dbReference type="RefSeq" id="WP_091650284.1">
    <property type="nucleotide sequence ID" value="NZ_FNHQ01000014.1"/>
</dbReference>
<dbReference type="Proteomes" id="UP000199309">
    <property type="component" value="Unassembled WGS sequence"/>
</dbReference>
<protein>
    <submittedName>
        <fullName evidence="1">Uncharacterized protein</fullName>
    </submittedName>
</protein>
<name>A0A1G9WBI4_9FIRM</name>
<reference evidence="1 2" key="1">
    <citation type="submission" date="2016-10" db="EMBL/GenBank/DDBJ databases">
        <authorList>
            <person name="de Groot N.N."/>
        </authorList>
    </citation>
    <scope>NUCLEOTIDE SEQUENCE [LARGE SCALE GENOMIC DNA]</scope>
    <source>
        <strain evidence="1 2">DSM 16981</strain>
    </source>
</reference>
<proteinExistence type="predicted"/>
<sequence length="111" mass="12620">MAKNKIPKNRSLNEMMAGIKEEITFENTAWDDEETGKRPVVNRAGKKQTAADFRAQFFTPDLQEKVGNLLLDIKMAYYKDGIGDISFEVVKDGRNVLIKTVPKTSKKLKQQ</sequence>